<feature type="region of interest" description="Disordered" evidence="1">
    <location>
        <begin position="99"/>
        <end position="128"/>
    </location>
</feature>
<dbReference type="OrthoDB" id="1937287at2759"/>
<dbReference type="EMBL" id="JAEFBJ010000135">
    <property type="protein sequence ID" value="KAG7529534.1"/>
    <property type="molecule type" value="Genomic_DNA"/>
</dbReference>
<accession>A0A8T1XGT4</accession>
<name>A0A8T1XGT4_ARASU</name>
<feature type="compositionally biased region" description="Polar residues" evidence="1">
    <location>
        <begin position="115"/>
        <end position="128"/>
    </location>
</feature>
<feature type="compositionally biased region" description="Low complexity" evidence="1">
    <location>
        <begin position="314"/>
        <end position="334"/>
    </location>
</feature>
<feature type="compositionally biased region" description="Basic and acidic residues" evidence="1">
    <location>
        <begin position="99"/>
        <end position="114"/>
    </location>
</feature>
<keyword evidence="3" id="KW-1185">Reference proteome</keyword>
<dbReference type="Proteomes" id="UP000694251">
    <property type="component" value="Unassembled WGS sequence"/>
</dbReference>
<dbReference type="AlphaFoldDB" id="A0A8T1XGT4"/>
<evidence type="ECO:0000256" key="1">
    <source>
        <dbReference type="SAM" id="MobiDB-lite"/>
    </source>
</evidence>
<organism evidence="2 3">
    <name type="scientific">Arabidopsis suecica</name>
    <name type="common">Swedish thale-cress</name>
    <name type="synonym">Cardaminopsis suecica</name>
    <dbReference type="NCBI Taxonomy" id="45249"/>
    <lineage>
        <taxon>Eukaryota</taxon>
        <taxon>Viridiplantae</taxon>
        <taxon>Streptophyta</taxon>
        <taxon>Embryophyta</taxon>
        <taxon>Tracheophyta</taxon>
        <taxon>Spermatophyta</taxon>
        <taxon>Magnoliopsida</taxon>
        <taxon>eudicotyledons</taxon>
        <taxon>Gunneridae</taxon>
        <taxon>Pentapetalae</taxon>
        <taxon>rosids</taxon>
        <taxon>malvids</taxon>
        <taxon>Brassicales</taxon>
        <taxon>Brassicaceae</taxon>
        <taxon>Camelineae</taxon>
        <taxon>Arabidopsis</taxon>
    </lineage>
</organism>
<comment type="caution">
    <text evidence="2">The sequence shown here is derived from an EMBL/GenBank/DDBJ whole genome shotgun (WGS) entry which is preliminary data.</text>
</comment>
<gene>
    <name evidence="2" type="ORF">ISN44_Un135g000020</name>
</gene>
<reference evidence="2 3" key="1">
    <citation type="submission" date="2020-12" db="EMBL/GenBank/DDBJ databases">
        <title>Concerted genomic and epigenomic changes stabilize Arabidopsis allopolyploids.</title>
        <authorList>
            <person name="Chen Z."/>
        </authorList>
    </citation>
    <scope>NUCLEOTIDE SEQUENCE [LARGE SCALE GENOMIC DNA]</scope>
    <source>
        <strain evidence="2">As9502</strain>
        <tissue evidence="2">Leaf</tissue>
    </source>
</reference>
<evidence type="ECO:0000313" key="2">
    <source>
        <dbReference type="EMBL" id="KAG7529534.1"/>
    </source>
</evidence>
<protein>
    <submittedName>
        <fullName evidence="2">Uncharacterized protein</fullName>
    </submittedName>
</protein>
<feature type="region of interest" description="Disordered" evidence="1">
    <location>
        <begin position="305"/>
        <end position="335"/>
    </location>
</feature>
<evidence type="ECO:0000313" key="3">
    <source>
        <dbReference type="Proteomes" id="UP000694251"/>
    </source>
</evidence>
<sequence>MSMVCSYAAVSGKLPAVAVRTTMFCSTKANSQCTRCRHEEYPSSNTARLRYMEGQIASPLAPTPPGQFPGKAIQNSKEYAYAVTLRSGRKLLNHQHTEKITKDSEVQEGEDPHQNEVQTNEPTKLDQPSASLDALLDRAKPTFEERKAAVEAKDKEFALPPYKPTMPFPGRFKKELIEKYKALFDRQLMEIELRMPLMDAFKLIPQSHKYLKDLIMERIKEVQGMEVQSQECNLIIHKERVREKLEKLVVEDQLQTSLTKRAEAKYLPSETLISKKSLASHKVVAWTNVIKGVIRSKTEVMTAKEACSTQARPSNSTSRPSSSSTHTKCSSSTSKLDLHVKQNTLASDKI</sequence>
<proteinExistence type="predicted"/>